<proteinExistence type="predicted"/>
<accession>I4AJS5</accession>
<dbReference type="UniPathway" id="UPA00917"/>
<evidence type="ECO:0000313" key="6">
    <source>
        <dbReference type="Proteomes" id="UP000006054"/>
    </source>
</evidence>
<gene>
    <name evidence="5" type="ordered locus">Fleli_1812</name>
</gene>
<dbReference type="Proteomes" id="UP000006054">
    <property type="component" value="Chromosome"/>
</dbReference>
<feature type="compositionally biased region" description="Low complexity" evidence="4">
    <location>
        <begin position="472"/>
        <end position="493"/>
    </location>
</feature>
<dbReference type="STRING" id="880071.Fleli_1812"/>
<dbReference type="Pfam" id="PF09712">
    <property type="entry name" value="PHA_synth_III_E"/>
    <property type="match status" value="1"/>
</dbReference>
<dbReference type="OrthoDB" id="978367at2"/>
<evidence type="ECO:0000256" key="4">
    <source>
        <dbReference type="SAM" id="MobiDB-lite"/>
    </source>
</evidence>
<comment type="pathway">
    <text evidence="1">Biopolymer metabolism; poly-(R)-3-hydroxybutanoate biosynthesis.</text>
</comment>
<dbReference type="eggNOG" id="ENOG50315JT">
    <property type="taxonomic scope" value="Bacteria"/>
</dbReference>
<keyword evidence="6" id="KW-1185">Reference proteome</keyword>
<sequence length="493" mass="56979">MANVMDSTKEMLDFWATTQNKIVENWVGSTRQLQEAAKEGNVMEQATDMYKNWYDNQKSIISEAVEKGKTISSENMPEQVTQLMEQQSKLSKKWMDTMSEMADHQMKIAQMTNTNGQGAMNIEENAAKVQEMMTSSYKTWLDSTTEMMNESKKMMASNPAFKAMQPMQETFENMTKGAKTYFDAYEMWKPFMQMTENKNFDVQEYFKMMNMGKLQEMTKGMFAQNPSQFGFANFGKMSEQMNKMVEQYRTTMTNNPMFAPYTEMIEKFSSMMPTDMKNFDMSKMMETMNIQSPQFGKEIYERMEKFYAPFYKLMPPSKEKESIKLFSHMQTILFDYQTKMADMNAIIGKTVKSSSEEFMTKMFESAKDGKIDSYNEFYMNWLNHLEGNMTDIFKGDEFSKLQGEVLGLQLDLKTNFSKGMEQVLSPYPVVLNSEIDELAKQVHALKARVRELENNAEATPTAKTSETKKTVAKPTVRKATTAKTTTTKKATSK</sequence>
<dbReference type="EMBL" id="CP003345">
    <property type="protein sequence ID" value="AFM04210.1"/>
    <property type="molecule type" value="Genomic_DNA"/>
</dbReference>
<dbReference type="InterPro" id="IPR010123">
    <property type="entry name" value="PHA_synth_III_E"/>
</dbReference>
<dbReference type="RefSeq" id="WP_014797662.1">
    <property type="nucleotide sequence ID" value="NC_018018.1"/>
</dbReference>
<dbReference type="GO" id="GO:0042619">
    <property type="term" value="P:poly-hydroxybutyrate biosynthetic process"/>
    <property type="evidence" value="ECO:0007669"/>
    <property type="project" value="UniProtKB-KW"/>
</dbReference>
<feature type="region of interest" description="Disordered" evidence="4">
    <location>
        <begin position="454"/>
        <end position="493"/>
    </location>
</feature>
<evidence type="ECO:0000256" key="1">
    <source>
        <dbReference type="ARBA" id="ARBA00004683"/>
    </source>
</evidence>
<dbReference type="HOGENOM" id="CLU_552922_0_0_10"/>
<reference evidence="6" key="1">
    <citation type="submission" date="2012-06" db="EMBL/GenBank/DDBJ databases">
        <title>The complete genome of Flexibacter litoralis DSM 6794.</title>
        <authorList>
            <person name="Lucas S."/>
            <person name="Copeland A."/>
            <person name="Lapidus A."/>
            <person name="Glavina del Rio T."/>
            <person name="Dalin E."/>
            <person name="Tice H."/>
            <person name="Bruce D."/>
            <person name="Goodwin L."/>
            <person name="Pitluck S."/>
            <person name="Peters L."/>
            <person name="Ovchinnikova G."/>
            <person name="Lu M."/>
            <person name="Kyrpides N."/>
            <person name="Mavromatis K."/>
            <person name="Ivanova N."/>
            <person name="Brettin T."/>
            <person name="Detter J.C."/>
            <person name="Han C."/>
            <person name="Larimer F."/>
            <person name="Land M."/>
            <person name="Hauser L."/>
            <person name="Markowitz V."/>
            <person name="Cheng J.-F."/>
            <person name="Hugenholtz P."/>
            <person name="Woyke T."/>
            <person name="Wu D."/>
            <person name="Spring S."/>
            <person name="Lang E."/>
            <person name="Kopitz M."/>
            <person name="Brambilla E."/>
            <person name="Klenk H.-P."/>
            <person name="Eisen J.A."/>
        </authorList>
    </citation>
    <scope>NUCLEOTIDE SEQUENCE [LARGE SCALE GENOMIC DNA]</scope>
    <source>
        <strain evidence="6">ATCC 23117 / DSM 6794 / NBRC 15988 / NCIMB 1366 / Sio-4</strain>
    </source>
</reference>
<protein>
    <recommendedName>
        <fullName evidence="2">Poly(3-hydroxyalkanoate) polymerase subunit PhaE</fullName>
    </recommendedName>
</protein>
<keyword evidence="3" id="KW-0583">PHB biosynthesis</keyword>
<dbReference type="KEGG" id="fli:Fleli_1812"/>
<dbReference type="AlphaFoldDB" id="I4AJS5"/>
<evidence type="ECO:0000256" key="2">
    <source>
        <dbReference type="ARBA" id="ARBA00019066"/>
    </source>
</evidence>
<evidence type="ECO:0000313" key="5">
    <source>
        <dbReference type="EMBL" id="AFM04210.1"/>
    </source>
</evidence>
<evidence type="ECO:0000256" key="3">
    <source>
        <dbReference type="ARBA" id="ARBA00022752"/>
    </source>
</evidence>
<organism evidence="5 6">
    <name type="scientific">Bernardetia litoralis (strain ATCC 23117 / DSM 6794 / NBRC 15988 / NCIMB 1366 / Fx l1 / Sio-4)</name>
    <name type="common">Flexibacter litoralis</name>
    <dbReference type="NCBI Taxonomy" id="880071"/>
    <lineage>
        <taxon>Bacteria</taxon>
        <taxon>Pseudomonadati</taxon>
        <taxon>Bacteroidota</taxon>
        <taxon>Cytophagia</taxon>
        <taxon>Cytophagales</taxon>
        <taxon>Bernardetiaceae</taxon>
        <taxon>Bernardetia</taxon>
    </lineage>
</organism>
<name>I4AJS5_BERLS</name>